<dbReference type="RefSeq" id="WP_185136377.1">
    <property type="nucleotide sequence ID" value="NZ_BORM01000009.1"/>
</dbReference>
<sequence length="154" mass="16653">MNGYLTLHVLGAILFVGNIVTAALWKTMADRTGNPAVIHQAARNVMMADWAFTVPGLILLVVSGALMAERGGYALDGLNWLTLSLLLFGLSGAIWLAALIPLQRRMIRLSEESLRTGVPSDAYRKASRNWAIFGTAATLLPIVILYLMVSQTGI</sequence>
<dbReference type="EMBL" id="JACJVR010000052">
    <property type="protein sequence ID" value="MBB6692389.1"/>
    <property type="molecule type" value="Genomic_DNA"/>
</dbReference>
<feature type="transmembrane region" description="Helical" evidence="1">
    <location>
        <begin position="130"/>
        <end position="149"/>
    </location>
</feature>
<gene>
    <name evidence="2" type="ORF">H7B90_13335</name>
</gene>
<dbReference type="Proteomes" id="UP000553776">
    <property type="component" value="Unassembled WGS sequence"/>
</dbReference>
<proteinExistence type="predicted"/>
<keyword evidence="1" id="KW-0472">Membrane</keyword>
<accession>A0A841TXR6</accession>
<dbReference type="InterPro" id="IPR018729">
    <property type="entry name" value="DUF2269_transmembrane"/>
</dbReference>
<evidence type="ECO:0000256" key="1">
    <source>
        <dbReference type="SAM" id="Phobius"/>
    </source>
</evidence>
<keyword evidence="3" id="KW-1185">Reference proteome</keyword>
<feature type="transmembrane region" description="Helical" evidence="1">
    <location>
        <begin position="46"/>
        <end position="68"/>
    </location>
</feature>
<comment type="caution">
    <text evidence="2">The sequence shown here is derived from an EMBL/GenBank/DDBJ whole genome shotgun (WGS) entry which is preliminary data.</text>
</comment>
<organism evidence="2 3">
    <name type="scientific">Cohnella xylanilytica</name>
    <dbReference type="NCBI Taxonomy" id="557555"/>
    <lineage>
        <taxon>Bacteria</taxon>
        <taxon>Bacillati</taxon>
        <taxon>Bacillota</taxon>
        <taxon>Bacilli</taxon>
        <taxon>Bacillales</taxon>
        <taxon>Paenibacillaceae</taxon>
        <taxon>Cohnella</taxon>
    </lineage>
</organism>
<keyword evidence="1" id="KW-1133">Transmembrane helix</keyword>
<reference evidence="2 3" key="1">
    <citation type="submission" date="2020-08" db="EMBL/GenBank/DDBJ databases">
        <title>Cohnella phylogeny.</title>
        <authorList>
            <person name="Dunlap C."/>
        </authorList>
    </citation>
    <scope>NUCLEOTIDE SEQUENCE [LARGE SCALE GENOMIC DNA]</scope>
    <source>
        <strain evidence="2 3">DSM 25239</strain>
    </source>
</reference>
<dbReference type="AlphaFoldDB" id="A0A841TXR6"/>
<dbReference type="Pfam" id="PF10027">
    <property type="entry name" value="DUF2269"/>
    <property type="match status" value="1"/>
</dbReference>
<feature type="transmembrane region" description="Helical" evidence="1">
    <location>
        <begin position="80"/>
        <end position="100"/>
    </location>
</feature>
<evidence type="ECO:0000313" key="2">
    <source>
        <dbReference type="EMBL" id="MBB6692389.1"/>
    </source>
</evidence>
<name>A0A841TXR6_9BACL</name>
<evidence type="ECO:0000313" key="3">
    <source>
        <dbReference type="Proteomes" id="UP000553776"/>
    </source>
</evidence>
<protein>
    <submittedName>
        <fullName evidence="2">DUF2269 domain-containing protein</fullName>
    </submittedName>
</protein>
<feature type="transmembrane region" description="Helical" evidence="1">
    <location>
        <begin position="6"/>
        <end position="25"/>
    </location>
</feature>
<keyword evidence="1" id="KW-0812">Transmembrane</keyword>